<dbReference type="InterPro" id="IPR045033">
    <property type="entry name" value="PILS1/3/4/5/7"/>
</dbReference>
<name>A0AAN9MZB9_CANGL</name>
<evidence type="ECO:0000256" key="8">
    <source>
        <dbReference type="ARBA" id="ARBA00025100"/>
    </source>
</evidence>
<evidence type="ECO:0000256" key="1">
    <source>
        <dbReference type="ARBA" id="ARBA00004477"/>
    </source>
</evidence>
<feature type="transmembrane region" description="Helical" evidence="10">
    <location>
        <begin position="100"/>
        <end position="121"/>
    </location>
</feature>
<feature type="transmembrane region" description="Helical" evidence="10">
    <location>
        <begin position="74"/>
        <end position="94"/>
    </location>
</feature>
<feature type="transmembrane region" description="Helical" evidence="10">
    <location>
        <begin position="349"/>
        <end position="372"/>
    </location>
</feature>
<comment type="caution">
    <text evidence="11">The sequence shown here is derived from an EMBL/GenBank/DDBJ whole genome shotgun (WGS) entry which is preliminary data.</text>
</comment>
<evidence type="ECO:0000256" key="10">
    <source>
        <dbReference type="SAM" id="Phobius"/>
    </source>
</evidence>
<dbReference type="Pfam" id="PF03547">
    <property type="entry name" value="Mem_trans"/>
    <property type="match status" value="1"/>
</dbReference>
<evidence type="ECO:0000256" key="2">
    <source>
        <dbReference type="ARBA" id="ARBA00022448"/>
    </source>
</evidence>
<dbReference type="PANTHER" id="PTHR31651:SF6">
    <property type="entry name" value="PROTEIN PIN-LIKES 1-LIKE"/>
    <property type="match status" value="1"/>
</dbReference>
<feature type="transmembrane region" description="Helical" evidence="10">
    <location>
        <begin position="419"/>
        <end position="444"/>
    </location>
</feature>
<reference evidence="11 12" key="1">
    <citation type="submission" date="2024-01" db="EMBL/GenBank/DDBJ databases">
        <title>The genomes of 5 underutilized Papilionoideae crops provide insights into root nodulation and disease resistanc.</title>
        <authorList>
            <person name="Jiang F."/>
        </authorList>
    </citation>
    <scope>NUCLEOTIDE SEQUENCE [LARGE SCALE GENOMIC DNA]</scope>
    <source>
        <strain evidence="11">LVBAO_FW01</strain>
        <tissue evidence="11">Leaves</tissue>
    </source>
</reference>
<keyword evidence="4" id="KW-0256">Endoplasmic reticulum</keyword>
<comment type="subcellular location">
    <subcellularLocation>
        <location evidence="1">Endoplasmic reticulum membrane</location>
        <topology evidence="1">Multi-pass membrane protein</topology>
    </subcellularLocation>
</comment>
<evidence type="ECO:0000256" key="7">
    <source>
        <dbReference type="ARBA" id="ARBA00023294"/>
    </source>
</evidence>
<evidence type="ECO:0000256" key="9">
    <source>
        <dbReference type="ARBA" id="ARBA00025752"/>
    </source>
</evidence>
<feature type="transmembrane region" description="Helical" evidence="10">
    <location>
        <begin position="315"/>
        <end position="337"/>
    </location>
</feature>
<evidence type="ECO:0000256" key="6">
    <source>
        <dbReference type="ARBA" id="ARBA00023136"/>
    </source>
</evidence>
<protein>
    <submittedName>
        <fullName evidence="11">Uncharacterized protein</fullName>
    </submittedName>
</protein>
<dbReference type="PANTHER" id="PTHR31651">
    <property type="match status" value="1"/>
</dbReference>
<organism evidence="11 12">
    <name type="scientific">Canavalia gladiata</name>
    <name type="common">Sword bean</name>
    <name type="synonym">Dolichos gladiatus</name>
    <dbReference type="NCBI Taxonomy" id="3824"/>
    <lineage>
        <taxon>Eukaryota</taxon>
        <taxon>Viridiplantae</taxon>
        <taxon>Streptophyta</taxon>
        <taxon>Embryophyta</taxon>
        <taxon>Tracheophyta</taxon>
        <taxon>Spermatophyta</taxon>
        <taxon>Magnoliopsida</taxon>
        <taxon>eudicotyledons</taxon>
        <taxon>Gunneridae</taxon>
        <taxon>Pentapetalae</taxon>
        <taxon>rosids</taxon>
        <taxon>fabids</taxon>
        <taxon>Fabales</taxon>
        <taxon>Fabaceae</taxon>
        <taxon>Papilionoideae</taxon>
        <taxon>50 kb inversion clade</taxon>
        <taxon>NPAAA clade</taxon>
        <taxon>indigoferoid/millettioid clade</taxon>
        <taxon>Phaseoleae</taxon>
        <taxon>Canavalia</taxon>
    </lineage>
</organism>
<evidence type="ECO:0000256" key="4">
    <source>
        <dbReference type="ARBA" id="ARBA00022824"/>
    </source>
</evidence>
<dbReference type="GO" id="GO:0009734">
    <property type="term" value="P:auxin-activated signaling pathway"/>
    <property type="evidence" value="ECO:0007669"/>
    <property type="project" value="UniProtKB-KW"/>
</dbReference>
<evidence type="ECO:0000256" key="5">
    <source>
        <dbReference type="ARBA" id="ARBA00022989"/>
    </source>
</evidence>
<keyword evidence="2" id="KW-0813">Transport</keyword>
<keyword evidence="5 10" id="KW-1133">Transmembrane helix</keyword>
<comment type="similarity">
    <text evidence="9">Belongs to the auxin efflux carrier (TC 2.A.69.2) family.</text>
</comment>
<evidence type="ECO:0000313" key="12">
    <source>
        <dbReference type="Proteomes" id="UP001367508"/>
    </source>
</evidence>
<gene>
    <name evidence="11" type="ORF">VNO77_02373</name>
</gene>
<sequence>MSSISLSDGWFLTAPSQSVLDFTSHSSMGFWKLFLVALEPVLETLLVTLLGLLIATERFDFLRGVDAKNCLNNLVYYIFTPALLVADLAETITLDRLAEMWFMLVNILLTFVVGTILGWMLNKIARTPEHLRGLVNGCCSIGNLGNLPLIIVPAVCEDNSSVFGDSSTCSTYGKAYAAISTGGSAIFIWTYLFILMGAGANKSTRNVNDNDITTSTIHSNGIHDSLPTDITESFLSLRNSVSADNLSAHLDSPSDINGRKKSILNYIKYIFTKCTGYVKLEMVLTPSTIAVIIGVSIGAISPIKKLMVGDNAPLRVIISSASLVGEATIVSMTLIVGANLLDGLKKSRIGFFLIIGIMAVRFIISPILGILIVKVAHYWGFVGSYSLYQFVLMLQYALPPATSVGTIAQMLGVAESECSLIMLWTYAVATFSLTLWCTFFMWILE</sequence>
<dbReference type="AlphaFoldDB" id="A0AAN9MZB9"/>
<comment type="function">
    <text evidence="8">Involved in cellular auxin homeostasis by regulating auxin metabolism. Regulates intracellular auxin accumulation at the endoplasmic reticulum and thus auxin availability for nuclear auxin signaling.</text>
</comment>
<evidence type="ECO:0000256" key="3">
    <source>
        <dbReference type="ARBA" id="ARBA00022692"/>
    </source>
</evidence>
<dbReference type="GO" id="GO:0005789">
    <property type="term" value="C:endoplasmic reticulum membrane"/>
    <property type="evidence" value="ECO:0007669"/>
    <property type="project" value="UniProtKB-SubCell"/>
</dbReference>
<dbReference type="GO" id="GO:0080162">
    <property type="term" value="P:endoplasmic reticulum to cytosol auxin transport"/>
    <property type="evidence" value="ECO:0007669"/>
    <property type="project" value="InterPro"/>
</dbReference>
<feature type="transmembrane region" description="Helical" evidence="10">
    <location>
        <begin position="283"/>
        <end position="303"/>
    </location>
</feature>
<proteinExistence type="inferred from homology"/>
<keyword evidence="3 10" id="KW-0812">Transmembrane</keyword>
<dbReference type="Proteomes" id="UP001367508">
    <property type="component" value="Unassembled WGS sequence"/>
</dbReference>
<feature type="transmembrane region" description="Helical" evidence="10">
    <location>
        <begin position="133"/>
        <end position="155"/>
    </location>
</feature>
<evidence type="ECO:0000313" key="11">
    <source>
        <dbReference type="EMBL" id="KAK7360383.1"/>
    </source>
</evidence>
<accession>A0AAN9MZB9</accession>
<dbReference type="InterPro" id="IPR004776">
    <property type="entry name" value="Mem_transp_PIN-like"/>
</dbReference>
<keyword evidence="6 10" id="KW-0472">Membrane</keyword>
<keyword evidence="12" id="KW-1185">Reference proteome</keyword>
<feature type="transmembrane region" description="Helical" evidence="10">
    <location>
        <begin position="30"/>
        <end position="54"/>
    </location>
</feature>
<keyword evidence="7" id="KW-0927">Auxin signaling pathway</keyword>
<feature type="transmembrane region" description="Helical" evidence="10">
    <location>
        <begin position="175"/>
        <end position="195"/>
    </location>
</feature>
<dbReference type="EMBL" id="JAYMYQ010000001">
    <property type="protein sequence ID" value="KAK7360383.1"/>
    <property type="molecule type" value="Genomic_DNA"/>
</dbReference>